<proteinExistence type="predicted"/>
<dbReference type="Proteomes" id="UP000054466">
    <property type="component" value="Unassembled WGS sequence"/>
</dbReference>
<dbReference type="VEuPathDB" id="FungiDB:PV07_04015"/>
<keyword evidence="3" id="KW-1185">Reference proteome</keyword>
<gene>
    <name evidence="2" type="ORF">PV07_04015</name>
</gene>
<name>A0A0D2CR83_9EURO</name>
<sequence length="280" mass="31680">MTGAQEIPVIVVTPPPEDGPTSTVGILTARHWGLWARGALRKLDRTSAKGQNYSTKPGDDVELVELPGVEPTGGKLSTDAAAGQQAEGKYRQVEAHDRPAAAAPLEKRTAKGHKNTKEPDRHRTKEVSHKRLINIGLDHAAISESDRLIFCKKHSAVLESIRFRGEMMHAFEQECKQPWYNGIELEDDLASLLPSTKHIRMKAEELLKDFAENPIPDIRDVLEDKRQRKPSVCKVWREMLETHEREYGETPLFEPFVLDDWKEDSYQTWGEILDEKSGEN</sequence>
<evidence type="ECO:0000313" key="2">
    <source>
        <dbReference type="EMBL" id="KIW32470.1"/>
    </source>
</evidence>
<feature type="region of interest" description="Disordered" evidence="1">
    <location>
        <begin position="93"/>
        <end position="126"/>
    </location>
</feature>
<dbReference type="HOGENOM" id="CLU_1115641_0_0_1"/>
<accession>A0A0D2CR83</accession>
<reference evidence="2 3" key="1">
    <citation type="submission" date="2015-01" db="EMBL/GenBank/DDBJ databases">
        <title>The Genome Sequence of Cladophialophora immunda CBS83496.</title>
        <authorList>
            <consortium name="The Broad Institute Genomics Platform"/>
            <person name="Cuomo C."/>
            <person name="de Hoog S."/>
            <person name="Gorbushina A."/>
            <person name="Stielow B."/>
            <person name="Teixiera M."/>
            <person name="Abouelleil A."/>
            <person name="Chapman S.B."/>
            <person name="Priest M."/>
            <person name="Young S.K."/>
            <person name="Wortman J."/>
            <person name="Nusbaum C."/>
            <person name="Birren B."/>
        </authorList>
    </citation>
    <scope>NUCLEOTIDE SEQUENCE [LARGE SCALE GENOMIC DNA]</scope>
    <source>
        <strain evidence="2 3">CBS 83496</strain>
    </source>
</reference>
<protein>
    <submittedName>
        <fullName evidence="2">Uncharacterized protein</fullName>
    </submittedName>
</protein>
<dbReference type="AlphaFoldDB" id="A0A0D2CR83"/>
<dbReference type="OrthoDB" id="4161430at2759"/>
<dbReference type="EMBL" id="KN847041">
    <property type="protein sequence ID" value="KIW32470.1"/>
    <property type="molecule type" value="Genomic_DNA"/>
</dbReference>
<evidence type="ECO:0000313" key="3">
    <source>
        <dbReference type="Proteomes" id="UP000054466"/>
    </source>
</evidence>
<organism evidence="2 3">
    <name type="scientific">Cladophialophora immunda</name>
    <dbReference type="NCBI Taxonomy" id="569365"/>
    <lineage>
        <taxon>Eukaryota</taxon>
        <taxon>Fungi</taxon>
        <taxon>Dikarya</taxon>
        <taxon>Ascomycota</taxon>
        <taxon>Pezizomycotina</taxon>
        <taxon>Eurotiomycetes</taxon>
        <taxon>Chaetothyriomycetidae</taxon>
        <taxon>Chaetothyriales</taxon>
        <taxon>Herpotrichiellaceae</taxon>
        <taxon>Cladophialophora</taxon>
    </lineage>
</organism>
<dbReference type="GeneID" id="27343209"/>
<dbReference type="RefSeq" id="XP_016252686.1">
    <property type="nucleotide sequence ID" value="XM_016390784.1"/>
</dbReference>
<evidence type="ECO:0000256" key="1">
    <source>
        <dbReference type="SAM" id="MobiDB-lite"/>
    </source>
</evidence>